<protein>
    <recommendedName>
        <fullName evidence="3">Mu-like prophage protein gp29</fullName>
    </recommendedName>
</protein>
<gene>
    <name evidence="1" type="ordered locus">Deba_1596</name>
</gene>
<name>E1QHC1_DESB2</name>
<dbReference type="InterPro" id="IPR009279">
    <property type="entry name" value="Portal_Mu"/>
</dbReference>
<dbReference type="Pfam" id="PF06074">
    <property type="entry name" value="Portal_Mu"/>
    <property type="match status" value="1"/>
</dbReference>
<accession>E1QHC1</accession>
<dbReference type="RefSeq" id="WP_013258417.1">
    <property type="nucleotide sequence ID" value="NC_014365.1"/>
</dbReference>
<reference evidence="1 2" key="1">
    <citation type="journal article" date="2010" name="Stand. Genomic Sci.">
        <title>Complete genome sequence of Desulfarculus baarsii type strain (2st14).</title>
        <authorList>
            <person name="Sun H."/>
            <person name="Spring S."/>
            <person name="Lapidus A."/>
            <person name="Davenport K."/>
            <person name="Del Rio T.G."/>
            <person name="Tice H."/>
            <person name="Nolan M."/>
            <person name="Copeland A."/>
            <person name="Cheng J.F."/>
            <person name="Lucas S."/>
            <person name="Tapia R."/>
            <person name="Goodwin L."/>
            <person name="Pitluck S."/>
            <person name="Ivanova N."/>
            <person name="Pagani I."/>
            <person name="Mavromatis K."/>
            <person name="Ovchinnikova G."/>
            <person name="Pati A."/>
            <person name="Chen A."/>
            <person name="Palaniappan K."/>
            <person name="Hauser L."/>
            <person name="Chang Y.J."/>
            <person name="Jeffries C.D."/>
            <person name="Detter J.C."/>
            <person name="Han C."/>
            <person name="Rohde M."/>
            <person name="Brambilla E."/>
            <person name="Goker M."/>
            <person name="Woyke T."/>
            <person name="Bristow J."/>
            <person name="Eisen J.A."/>
            <person name="Markowitz V."/>
            <person name="Hugenholtz P."/>
            <person name="Kyrpides N.C."/>
            <person name="Klenk H.P."/>
            <person name="Land M."/>
        </authorList>
    </citation>
    <scope>NUCLEOTIDE SEQUENCE [LARGE SCALE GENOMIC DNA]</scope>
    <source>
        <strain evidence="2">ATCC 33931 / DSM 2075 / LMG 7858 / VKM B-1802 / 2st14</strain>
    </source>
</reference>
<evidence type="ECO:0008006" key="3">
    <source>
        <dbReference type="Google" id="ProtNLM"/>
    </source>
</evidence>
<dbReference type="AlphaFoldDB" id="E1QHC1"/>
<evidence type="ECO:0000313" key="2">
    <source>
        <dbReference type="Proteomes" id="UP000009047"/>
    </source>
</evidence>
<dbReference type="HOGENOM" id="CLU_036594_1_1_7"/>
<sequence>MPGIWAPNGDWIEFAQVDHRSLTAEMATAAAVGEDLGSMLAYLPDPDPVLRKRGDDAKILEDLTADDQVMTAIQNRKLRVLCRRDYDFRPGVLPGKEATPQATALCEALTKDLETIGLRDVFAEILDAPFYGHTICELIWAADGGRMRLKNIIPKPRQWFAWDKDRRPCLRSKTGLDLKPLPWGKFIVVRHFPTYQNPYGLRLLSRCLWPVAFKRGGVKFYTRFLDKYGQPWVLGRAPRGANLDAKRAMAGDLAAMVQDAVAVIPADAAVDLVESKGRAGDQFEAYLKRWDKAIFKVIMGQTLTSEMDGQGSRAASETHYGVAEDMAEADQYIIESAMNELALLYREINAPAAEAPVFGFNEPEDYGAQADLDAKLHGVGVRFTRAHIERRFGLQPDEFILDGEKEAAADGDEAAFAEPGPDHQDALDALVAAILPESVKRNAKFIERLVALLNKAQSFDEIALLLAEHLGQDADMRQQEDLLADLLTAAALMGRAAVRDEPDAA</sequence>
<dbReference type="eggNOG" id="COG4383">
    <property type="taxonomic scope" value="Bacteria"/>
</dbReference>
<organism evidence="1 2">
    <name type="scientific">Desulfarculus baarsii (strain ATCC 33931 / DSM 2075 / LMG 7858 / VKM B-1802 / 2st14)</name>
    <dbReference type="NCBI Taxonomy" id="644282"/>
    <lineage>
        <taxon>Bacteria</taxon>
        <taxon>Pseudomonadati</taxon>
        <taxon>Thermodesulfobacteriota</taxon>
        <taxon>Desulfarculia</taxon>
        <taxon>Desulfarculales</taxon>
        <taxon>Desulfarculaceae</taxon>
        <taxon>Desulfarculus</taxon>
    </lineage>
</organism>
<dbReference type="EMBL" id="CP002085">
    <property type="protein sequence ID" value="ADK84964.1"/>
    <property type="molecule type" value="Genomic_DNA"/>
</dbReference>
<evidence type="ECO:0000313" key="1">
    <source>
        <dbReference type="EMBL" id="ADK84964.1"/>
    </source>
</evidence>
<proteinExistence type="predicted"/>
<dbReference type="KEGG" id="dbr:Deba_1596"/>
<keyword evidence="2" id="KW-1185">Reference proteome</keyword>
<dbReference type="Proteomes" id="UP000009047">
    <property type="component" value="Chromosome"/>
</dbReference>
<dbReference type="STRING" id="644282.Deba_1596"/>
<dbReference type="OrthoDB" id="9797300at2"/>